<comment type="subcellular location">
    <subcellularLocation>
        <location evidence="1">Nucleus</location>
    </subcellularLocation>
</comment>
<dbReference type="SMART" id="SM00717">
    <property type="entry name" value="SANT"/>
    <property type="match status" value="2"/>
</dbReference>
<dbReference type="Pfam" id="PF00249">
    <property type="entry name" value="Myb_DNA-binding"/>
    <property type="match status" value="2"/>
</dbReference>
<feature type="domain" description="Myb-like" evidence="4">
    <location>
        <begin position="72"/>
        <end position="114"/>
    </location>
</feature>
<dbReference type="PANTHER" id="PTHR46380:SF2">
    <property type="entry name" value="CYCLIN-D-BINDING MYB-LIKE TRANSCRIPTION FACTOR 1"/>
    <property type="match status" value="1"/>
</dbReference>
<keyword evidence="3" id="KW-0539">Nucleus</keyword>
<reference evidence="6" key="2">
    <citation type="journal article" date="2022" name="Proc. Natl. Acad. Sci. U.S.A.">
        <title>Diploid-dominant life cycles characterize the early evolution of Fungi.</title>
        <authorList>
            <person name="Amses K.R."/>
            <person name="Simmons D.R."/>
            <person name="Longcore J.E."/>
            <person name="Mondo S.J."/>
            <person name="Seto K."/>
            <person name="Jeronimo G.H."/>
            <person name="Bonds A.E."/>
            <person name="Quandt C.A."/>
            <person name="Davis W.J."/>
            <person name="Chang Y."/>
            <person name="Federici B.A."/>
            <person name="Kuo A."/>
            <person name="LaButti K."/>
            <person name="Pangilinan J."/>
            <person name="Andreopoulos W."/>
            <person name="Tritt A."/>
            <person name="Riley R."/>
            <person name="Hundley H."/>
            <person name="Johnson J."/>
            <person name="Lipzen A."/>
            <person name="Barry K."/>
            <person name="Lang B.F."/>
            <person name="Cuomo C.A."/>
            <person name="Buchler N.E."/>
            <person name="Grigoriev I.V."/>
            <person name="Spatafora J.W."/>
            <person name="Stajich J.E."/>
            <person name="James T.Y."/>
        </authorList>
    </citation>
    <scope>NUCLEOTIDE SEQUENCE</scope>
    <source>
        <strain evidence="6">AG</strain>
    </source>
</reference>
<keyword evidence="2" id="KW-0238">DNA-binding</keyword>
<evidence type="ECO:0000259" key="4">
    <source>
        <dbReference type="PROSITE" id="PS50090"/>
    </source>
</evidence>
<accession>A0AAD5E4E5</accession>
<dbReference type="GO" id="GO:0000976">
    <property type="term" value="F:transcription cis-regulatory region binding"/>
    <property type="evidence" value="ECO:0007669"/>
    <property type="project" value="TreeGrafter"/>
</dbReference>
<organism evidence="6 7">
    <name type="scientific">Umbelopsis ramanniana AG</name>
    <dbReference type="NCBI Taxonomy" id="1314678"/>
    <lineage>
        <taxon>Eukaryota</taxon>
        <taxon>Fungi</taxon>
        <taxon>Fungi incertae sedis</taxon>
        <taxon>Mucoromycota</taxon>
        <taxon>Mucoromycotina</taxon>
        <taxon>Umbelopsidomycetes</taxon>
        <taxon>Umbelopsidales</taxon>
        <taxon>Umbelopsidaceae</taxon>
        <taxon>Umbelopsis</taxon>
    </lineage>
</organism>
<sequence>MIRAADGNPQEISVGRWSDEDLEKLLQLVDEHSHNGTIDWDGVAAKFSSRTKEQCRNEYRYHQTHCKEIPQFSQEEDEKLVRLAHKYQERWDLIAKELPGRNVDECRIRWNKYTKWKQDENRRS</sequence>
<dbReference type="Gene3D" id="1.10.10.60">
    <property type="entry name" value="Homeodomain-like"/>
    <property type="match status" value="2"/>
</dbReference>
<reference evidence="6" key="1">
    <citation type="submission" date="2021-06" db="EMBL/GenBank/DDBJ databases">
        <authorList>
            <consortium name="DOE Joint Genome Institute"/>
            <person name="Mondo S.J."/>
            <person name="Amses K.R."/>
            <person name="Simmons D.R."/>
            <person name="Longcore J.E."/>
            <person name="Seto K."/>
            <person name="Alves G.H."/>
            <person name="Bonds A.E."/>
            <person name="Quandt C.A."/>
            <person name="Davis W.J."/>
            <person name="Chang Y."/>
            <person name="Letcher P.M."/>
            <person name="Powell M.J."/>
            <person name="Kuo A."/>
            <person name="Labutti K."/>
            <person name="Pangilinan J."/>
            <person name="Andreopoulos W."/>
            <person name="Tritt A."/>
            <person name="Riley R."/>
            <person name="Hundley H."/>
            <person name="Johnson J."/>
            <person name="Lipzen A."/>
            <person name="Barry K."/>
            <person name="Berbee M.L."/>
            <person name="Buchler N.E."/>
            <person name="Grigoriev I.V."/>
            <person name="Spatafora J.W."/>
            <person name="Stajich J.E."/>
            <person name="James T.Y."/>
        </authorList>
    </citation>
    <scope>NUCLEOTIDE SEQUENCE</scope>
    <source>
        <strain evidence="6">AG</strain>
    </source>
</reference>
<evidence type="ECO:0000256" key="2">
    <source>
        <dbReference type="ARBA" id="ARBA00023125"/>
    </source>
</evidence>
<gene>
    <name evidence="6" type="ORF">K450DRAFT_179731</name>
</gene>
<dbReference type="InterPro" id="IPR001005">
    <property type="entry name" value="SANT/Myb"/>
</dbReference>
<dbReference type="InterPro" id="IPR051651">
    <property type="entry name" value="DMTF1_DNA-bind_reg"/>
</dbReference>
<dbReference type="SUPFAM" id="SSF46689">
    <property type="entry name" value="Homeodomain-like"/>
    <property type="match status" value="1"/>
</dbReference>
<comment type="caution">
    <text evidence="6">The sequence shown here is derived from an EMBL/GenBank/DDBJ whole genome shotgun (WGS) entry which is preliminary data.</text>
</comment>
<evidence type="ECO:0000259" key="5">
    <source>
        <dbReference type="PROSITE" id="PS51294"/>
    </source>
</evidence>
<name>A0AAD5E4E5_UMBRA</name>
<dbReference type="PANTHER" id="PTHR46380">
    <property type="entry name" value="CYCLIN-D-BINDING MYB-LIKE TRANSCRIPTION FACTOR 1"/>
    <property type="match status" value="1"/>
</dbReference>
<evidence type="ECO:0000256" key="3">
    <source>
        <dbReference type="ARBA" id="ARBA00023242"/>
    </source>
</evidence>
<dbReference type="CDD" id="cd00167">
    <property type="entry name" value="SANT"/>
    <property type="match status" value="2"/>
</dbReference>
<dbReference type="PROSITE" id="PS51294">
    <property type="entry name" value="HTH_MYB"/>
    <property type="match status" value="1"/>
</dbReference>
<dbReference type="GO" id="GO:0003700">
    <property type="term" value="F:DNA-binding transcription factor activity"/>
    <property type="evidence" value="ECO:0007669"/>
    <property type="project" value="TreeGrafter"/>
</dbReference>
<evidence type="ECO:0000256" key="1">
    <source>
        <dbReference type="ARBA" id="ARBA00004123"/>
    </source>
</evidence>
<dbReference type="AlphaFoldDB" id="A0AAD5E4E5"/>
<dbReference type="InterPro" id="IPR017930">
    <property type="entry name" value="Myb_dom"/>
</dbReference>
<dbReference type="EMBL" id="MU620961">
    <property type="protein sequence ID" value="KAI8576155.1"/>
    <property type="molecule type" value="Genomic_DNA"/>
</dbReference>
<feature type="domain" description="Myb-like" evidence="4">
    <location>
        <begin position="9"/>
        <end position="63"/>
    </location>
</feature>
<dbReference type="Proteomes" id="UP001206595">
    <property type="component" value="Unassembled WGS sequence"/>
</dbReference>
<feature type="non-terminal residue" evidence="6">
    <location>
        <position position="124"/>
    </location>
</feature>
<dbReference type="PROSITE" id="PS50090">
    <property type="entry name" value="MYB_LIKE"/>
    <property type="match status" value="2"/>
</dbReference>
<evidence type="ECO:0000313" key="7">
    <source>
        <dbReference type="Proteomes" id="UP001206595"/>
    </source>
</evidence>
<dbReference type="GO" id="GO:0005634">
    <property type="term" value="C:nucleus"/>
    <property type="evidence" value="ECO:0007669"/>
    <property type="project" value="UniProtKB-SubCell"/>
</dbReference>
<feature type="domain" description="HTH myb-type" evidence="5">
    <location>
        <begin position="72"/>
        <end position="118"/>
    </location>
</feature>
<evidence type="ECO:0000313" key="6">
    <source>
        <dbReference type="EMBL" id="KAI8576155.1"/>
    </source>
</evidence>
<dbReference type="GeneID" id="75909670"/>
<dbReference type="RefSeq" id="XP_051441159.1">
    <property type="nucleotide sequence ID" value="XM_051584320.1"/>
</dbReference>
<protein>
    <submittedName>
        <fullName evidence="6">Uncharacterized protein</fullName>
    </submittedName>
</protein>
<dbReference type="InterPro" id="IPR009057">
    <property type="entry name" value="Homeodomain-like_sf"/>
</dbReference>
<keyword evidence="7" id="KW-1185">Reference proteome</keyword>
<proteinExistence type="predicted"/>